<dbReference type="InterPro" id="IPR012312">
    <property type="entry name" value="Hemerythrin-like"/>
</dbReference>
<keyword evidence="3" id="KW-1185">Reference proteome</keyword>
<organism evidence="2 3">
    <name type="scientific">Pararhizobium capsulatum DSM 1112</name>
    <dbReference type="NCBI Taxonomy" id="1121113"/>
    <lineage>
        <taxon>Bacteria</taxon>
        <taxon>Pseudomonadati</taxon>
        <taxon>Pseudomonadota</taxon>
        <taxon>Alphaproteobacteria</taxon>
        <taxon>Hyphomicrobiales</taxon>
        <taxon>Rhizobiaceae</taxon>
        <taxon>Rhizobium/Agrobacterium group</taxon>
        <taxon>Pararhizobium</taxon>
    </lineage>
</organism>
<name>A0ABU0BKA5_9HYPH</name>
<dbReference type="Proteomes" id="UP001230207">
    <property type="component" value="Unassembled WGS sequence"/>
</dbReference>
<dbReference type="Pfam" id="PF01814">
    <property type="entry name" value="Hemerythrin"/>
    <property type="match status" value="1"/>
</dbReference>
<dbReference type="EMBL" id="JAUSVF010000001">
    <property type="protein sequence ID" value="MDQ0318437.1"/>
    <property type="molecule type" value="Genomic_DNA"/>
</dbReference>
<dbReference type="Gene3D" id="1.20.120.520">
    <property type="entry name" value="nmb1532 protein domain like"/>
    <property type="match status" value="1"/>
</dbReference>
<accession>A0ABU0BKA5</accession>
<sequence>MTNSPARSRPLHAQASKTESFTLLSEIWGEQLALCDALERLADALPAGLDRFHCLRLARTIPAVLDRAHKLEELLLFPLLQDRTAASPAFAAIIDRLRFEHLEDDAYADELYDALSARGWGRPKPSAETLGYMLRTFFAATRRHIHFDRDVLMPLLLAGTGDTARLSCSAP</sequence>
<feature type="domain" description="Hemerythrin-like" evidence="1">
    <location>
        <begin position="32"/>
        <end position="156"/>
    </location>
</feature>
<protein>
    <recommendedName>
        <fullName evidence="1">Hemerythrin-like domain-containing protein</fullName>
    </recommendedName>
</protein>
<evidence type="ECO:0000313" key="2">
    <source>
        <dbReference type="EMBL" id="MDQ0318437.1"/>
    </source>
</evidence>
<evidence type="ECO:0000259" key="1">
    <source>
        <dbReference type="Pfam" id="PF01814"/>
    </source>
</evidence>
<dbReference type="RefSeq" id="WP_307226497.1">
    <property type="nucleotide sequence ID" value="NZ_JAUSVF010000001.1"/>
</dbReference>
<reference evidence="2 3" key="1">
    <citation type="submission" date="2023-07" db="EMBL/GenBank/DDBJ databases">
        <title>Genomic Encyclopedia of Type Strains, Phase IV (KMG-IV): sequencing the most valuable type-strain genomes for metagenomic binning, comparative biology and taxonomic classification.</title>
        <authorList>
            <person name="Goeker M."/>
        </authorList>
    </citation>
    <scope>NUCLEOTIDE SEQUENCE [LARGE SCALE GENOMIC DNA]</scope>
    <source>
        <strain evidence="2 3">DSM 1112</strain>
    </source>
</reference>
<evidence type="ECO:0000313" key="3">
    <source>
        <dbReference type="Proteomes" id="UP001230207"/>
    </source>
</evidence>
<gene>
    <name evidence="2" type="ORF">QO002_000575</name>
</gene>
<comment type="caution">
    <text evidence="2">The sequence shown here is derived from an EMBL/GenBank/DDBJ whole genome shotgun (WGS) entry which is preliminary data.</text>
</comment>
<proteinExistence type="predicted"/>